<dbReference type="Proteomes" id="UP000199182">
    <property type="component" value="Unassembled WGS sequence"/>
</dbReference>
<dbReference type="STRING" id="258515.SAMN05192585_10592"/>
<dbReference type="PANTHER" id="PTHR32347">
    <property type="entry name" value="EFFLUX SYSTEM COMPONENT YKNX-RELATED"/>
    <property type="match status" value="1"/>
</dbReference>
<proteinExistence type="predicted"/>
<gene>
    <name evidence="4" type="ORF">SAMN05192585_10592</name>
</gene>
<feature type="coiled-coil region" evidence="3">
    <location>
        <begin position="123"/>
        <end position="284"/>
    </location>
</feature>
<dbReference type="Gene3D" id="2.40.420.20">
    <property type="match status" value="1"/>
</dbReference>
<protein>
    <submittedName>
        <fullName evidence="4">HlyD family secretion protein</fullName>
    </submittedName>
</protein>
<name>A0A1G9WB39_9FIRM</name>
<keyword evidence="2 3" id="KW-0175">Coiled coil</keyword>
<comment type="subcellular location">
    <subcellularLocation>
        <location evidence="1">Cell envelope</location>
    </subcellularLocation>
</comment>
<evidence type="ECO:0000256" key="1">
    <source>
        <dbReference type="ARBA" id="ARBA00004196"/>
    </source>
</evidence>
<organism evidence="4 5">
    <name type="scientific">Acetanaerobacterium elongatum</name>
    <dbReference type="NCBI Taxonomy" id="258515"/>
    <lineage>
        <taxon>Bacteria</taxon>
        <taxon>Bacillati</taxon>
        <taxon>Bacillota</taxon>
        <taxon>Clostridia</taxon>
        <taxon>Eubacteriales</taxon>
        <taxon>Oscillospiraceae</taxon>
        <taxon>Acetanaerobacterium</taxon>
    </lineage>
</organism>
<dbReference type="EMBL" id="FNID01000005">
    <property type="protein sequence ID" value="SDM81503.1"/>
    <property type="molecule type" value="Genomic_DNA"/>
</dbReference>
<evidence type="ECO:0000313" key="5">
    <source>
        <dbReference type="Proteomes" id="UP000199182"/>
    </source>
</evidence>
<evidence type="ECO:0000256" key="3">
    <source>
        <dbReference type="SAM" id="Coils"/>
    </source>
</evidence>
<dbReference type="RefSeq" id="WP_143008025.1">
    <property type="nucleotide sequence ID" value="NZ_FNID01000005.1"/>
</dbReference>
<reference evidence="4 5" key="1">
    <citation type="submission" date="2016-10" db="EMBL/GenBank/DDBJ databases">
        <authorList>
            <person name="de Groot N.N."/>
        </authorList>
    </citation>
    <scope>NUCLEOTIDE SEQUENCE [LARGE SCALE GENOMIC DNA]</scope>
    <source>
        <strain evidence="4 5">CGMCC 1.5012</strain>
    </source>
</reference>
<evidence type="ECO:0000313" key="4">
    <source>
        <dbReference type="EMBL" id="SDM81503.1"/>
    </source>
</evidence>
<sequence length="502" mass="54609">MTGMKGMINNMNNKESILTSVKSRLPRFQDSNQKKALANISFFFALMLVLTLVARGTAAANMPVVTVKRPAMGEIVQRIKQCGTVKGATGEAQQAVSGITVDELLVSNGQAVKSGDAVVRLNLKEITQELDKEQVALQKLQLRVSQLTKQEETDRNALKQAQQALAWAREDFDTVVHKSDDVLDETKEAYLSARDTLEKAKNALAALEKNPDASADDLKAAREQVAAAQTAYNAARDAFYNADSAADAQLTEADRSVIRAENTLEQAIDNVRKAEEQAKEQADTNSLEAKGLTLDVAEKKSRIEGLKLLKNSKGIMTAPKDGTVRDLSLTKGQKTTETPAYYIADDTVGYLLELVLTEKQAKLVKTGTKAVVTRDRAKLEAIVQALAPKGEDGTMTATLSLPKEDWRDGEQVQAEMEISRKRYDLCLPISAVHSGSDGDYVLVIDKQNTILGLQNVLRKMPVTVEESDDSSIAVAGALFTENDVVITGSRPVESGDRVRIDS</sequence>
<dbReference type="InterPro" id="IPR050465">
    <property type="entry name" value="UPF0194_transport"/>
</dbReference>
<dbReference type="GO" id="GO:0030313">
    <property type="term" value="C:cell envelope"/>
    <property type="evidence" value="ECO:0007669"/>
    <property type="project" value="UniProtKB-SubCell"/>
</dbReference>
<keyword evidence="5" id="KW-1185">Reference proteome</keyword>
<dbReference type="AlphaFoldDB" id="A0A1G9WB39"/>
<evidence type="ECO:0000256" key="2">
    <source>
        <dbReference type="ARBA" id="ARBA00023054"/>
    </source>
</evidence>
<accession>A0A1G9WB39</accession>
<dbReference type="OrthoDB" id="1993375at2"/>